<reference evidence="1 2" key="1">
    <citation type="journal article" date="2018" name="Evol. Lett.">
        <title>Horizontal gene cluster transfer increased hallucinogenic mushroom diversity.</title>
        <authorList>
            <person name="Reynolds H.T."/>
            <person name="Vijayakumar V."/>
            <person name="Gluck-Thaler E."/>
            <person name="Korotkin H.B."/>
            <person name="Matheny P.B."/>
            <person name="Slot J.C."/>
        </authorList>
    </citation>
    <scope>NUCLEOTIDE SEQUENCE [LARGE SCALE GENOMIC DNA]</scope>
    <source>
        <strain evidence="1 2">SRW20</strain>
    </source>
</reference>
<protein>
    <submittedName>
        <fullName evidence="1">Uncharacterized protein</fullName>
    </submittedName>
</protein>
<dbReference type="OrthoDB" id="3070804at2759"/>
<accession>A0A409W9G7</accession>
<proteinExistence type="predicted"/>
<sequence length="216" mass="24721">MPSKASLEFARQIQGHNAELVVYSRLVGTLVELAWPLRADGSRLPANELFNYLRQKNILLECNCGLQESNSTREPLSCVIRWDGLAGHPVLATCNESPSVCGMMLNITSIARTSRRTSQYLQLPDSVHNQLSDNNAAPPVLKYLHNFRRLNYQDTTVAPYFPGYFGEYSEFYGHRNRQIKGMYSMECYDYVRKQRAVPLKVLPRFSLTIFQSRTAY</sequence>
<organism evidence="1 2">
    <name type="scientific">Gymnopilus dilepis</name>
    <dbReference type="NCBI Taxonomy" id="231916"/>
    <lineage>
        <taxon>Eukaryota</taxon>
        <taxon>Fungi</taxon>
        <taxon>Dikarya</taxon>
        <taxon>Basidiomycota</taxon>
        <taxon>Agaricomycotina</taxon>
        <taxon>Agaricomycetes</taxon>
        <taxon>Agaricomycetidae</taxon>
        <taxon>Agaricales</taxon>
        <taxon>Agaricineae</taxon>
        <taxon>Hymenogastraceae</taxon>
        <taxon>Gymnopilus</taxon>
    </lineage>
</organism>
<evidence type="ECO:0000313" key="1">
    <source>
        <dbReference type="EMBL" id="PPQ75141.1"/>
    </source>
</evidence>
<dbReference type="InParanoid" id="A0A409W9G7"/>
<dbReference type="AlphaFoldDB" id="A0A409W9G7"/>
<dbReference type="Proteomes" id="UP000284706">
    <property type="component" value="Unassembled WGS sequence"/>
</dbReference>
<comment type="caution">
    <text evidence="1">The sequence shown here is derived from an EMBL/GenBank/DDBJ whole genome shotgun (WGS) entry which is preliminary data.</text>
</comment>
<gene>
    <name evidence="1" type="ORF">CVT26_012082</name>
</gene>
<name>A0A409W9G7_9AGAR</name>
<keyword evidence="2" id="KW-1185">Reference proteome</keyword>
<dbReference type="EMBL" id="NHYE01005285">
    <property type="protein sequence ID" value="PPQ75141.1"/>
    <property type="molecule type" value="Genomic_DNA"/>
</dbReference>
<evidence type="ECO:0000313" key="2">
    <source>
        <dbReference type="Proteomes" id="UP000284706"/>
    </source>
</evidence>